<dbReference type="Proteomes" id="UP000655287">
    <property type="component" value="Unassembled WGS sequence"/>
</dbReference>
<evidence type="ECO:0000259" key="1">
    <source>
        <dbReference type="Pfam" id="PF05685"/>
    </source>
</evidence>
<evidence type="ECO:0000313" key="3">
    <source>
        <dbReference type="Proteomes" id="UP000655287"/>
    </source>
</evidence>
<reference evidence="2" key="1">
    <citation type="submission" date="2021-01" db="EMBL/GenBank/DDBJ databases">
        <title>Whole genome shotgun sequence of Sphaerisporangium rufum NBRC 109079.</title>
        <authorList>
            <person name="Komaki H."/>
            <person name="Tamura T."/>
        </authorList>
    </citation>
    <scope>NUCLEOTIDE SEQUENCE</scope>
    <source>
        <strain evidence="2">NBRC 109079</strain>
    </source>
</reference>
<dbReference type="Gene3D" id="3.90.1570.10">
    <property type="entry name" value="tt1808, chain A"/>
    <property type="match status" value="1"/>
</dbReference>
<dbReference type="AlphaFoldDB" id="A0A919R059"/>
<dbReference type="InterPro" id="IPR011335">
    <property type="entry name" value="Restrct_endonuc-II-like"/>
</dbReference>
<dbReference type="PANTHER" id="PTHR35400">
    <property type="entry name" value="SLR1083 PROTEIN"/>
    <property type="match status" value="1"/>
</dbReference>
<feature type="domain" description="Putative restriction endonuclease" evidence="1">
    <location>
        <begin position="36"/>
        <end position="185"/>
    </location>
</feature>
<evidence type="ECO:0000313" key="2">
    <source>
        <dbReference type="EMBL" id="GII76938.1"/>
    </source>
</evidence>
<dbReference type="InterPro" id="IPR012296">
    <property type="entry name" value="Nuclease_put_TT1808"/>
</dbReference>
<accession>A0A919R059</accession>
<dbReference type="CDD" id="cd06260">
    <property type="entry name" value="DUF820-like"/>
    <property type="match status" value="1"/>
</dbReference>
<gene>
    <name evidence="2" type="ORF">Sru01_19200</name>
</gene>
<dbReference type="InterPro" id="IPR008538">
    <property type="entry name" value="Uma2"/>
</dbReference>
<comment type="caution">
    <text evidence="2">The sequence shown here is derived from an EMBL/GenBank/DDBJ whole genome shotgun (WGS) entry which is preliminary data.</text>
</comment>
<dbReference type="EMBL" id="BOOU01000030">
    <property type="protein sequence ID" value="GII76938.1"/>
    <property type="molecule type" value="Genomic_DNA"/>
</dbReference>
<keyword evidence="3" id="KW-1185">Reference proteome</keyword>
<proteinExistence type="predicted"/>
<dbReference type="PANTHER" id="PTHR35400:SF3">
    <property type="entry name" value="SLL1072 PROTEIN"/>
    <property type="match status" value="1"/>
</dbReference>
<organism evidence="2 3">
    <name type="scientific">Sphaerisporangium rufum</name>
    <dbReference type="NCBI Taxonomy" id="1381558"/>
    <lineage>
        <taxon>Bacteria</taxon>
        <taxon>Bacillati</taxon>
        <taxon>Actinomycetota</taxon>
        <taxon>Actinomycetes</taxon>
        <taxon>Streptosporangiales</taxon>
        <taxon>Streptosporangiaceae</taxon>
        <taxon>Sphaerisporangium</taxon>
    </lineage>
</organism>
<protein>
    <recommendedName>
        <fullName evidence="1">Putative restriction endonuclease domain-containing protein</fullName>
    </recommendedName>
</protein>
<dbReference type="SUPFAM" id="SSF52980">
    <property type="entry name" value="Restriction endonuclease-like"/>
    <property type="match status" value="1"/>
</dbReference>
<name>A0A919R059_9ACTN</name>
<sequence>MASEDPTPRSEDDAVSTALPEWFYPGPPGGWTADMLDHLPADAPRRVELIDGSLIMMSPQTQFHMVMVNLLIDRELGIRPPREFKIAREMSIRLGLRQRPEPDVLVVRRSVLANLDRTYYLPEEVHLVVEVVSAESQDRDRGIKPIKYSNAGIKFLWRVERESGEPVVYTYELDPAVGAYVPTGIHRGRLKTNIDFAVDIDLNLRRLTD</sequence>
<dbReference type="Pfam" id="PF05685">
    <property type="entry name" value="Uma2"/>
    <property type="match status" value="1"/>
</dbReference>